<keyword evidence="2" id="KW-1185">Reference proteome</keyword>
<evidence type="ECO:0000313" key="2">
    <source>
        <dbReference type="Proteomes" id="UP000276133"/>
    </source>
</evidence>
<dbReference type="EMBL" id="REGN01004319">
    <property type="protein sequence ID" value="RNA18020.1"/>
    <property type="molecule type" value="Genomic_DNA"/>
</dbReference>
<accession>A0A3M7R337</accession>
<dbReference type="Proteomes" id="UP000276133">
    <property type="component" value="Unassembled WGS sequence"/>
</dbReference>
<reference evidence="1 2" key="1">
    <citation type="journal article" date="2018" name="Sci. Rep.">
        <title>Genomic signatures of local adaptation to the degree of environmental predictability in rotifers.</title>
        <authorList>
            <person name="Franch-Gras L."/>
            <person name="Hahn C."/>
            <person name="Garcia-Roger E.M."/>
            <person name="Carmona M.J."/>
            <person name="Serra M."/>
            <person name="Gomez A."/>
        </authorList>
    </citation>
    <scope>NUCLEOTIDE SEQUENCE [LARGE SCALE GENOMIC DNA]</scope>
    <source>
        <strain evidence="1">HYR1</strain>
    </source>
</reference>
<proteinExistence type="predicted"/>
<gene>
    <name evidence="1" type="ORF">BpHYR1_009029</name>
</gene>
<sequence length="106" mass="12771">MIVFLAKKQKMLGKMPELFKSPEIKSKFESESKLKNSTIWLLLRAKYFFHYCNLFKWENKTIAHFHKIEKNLKLDFANTLIDSSERIKLRIIKKKTFIQACFKKKL</sequence>
<protein>
    <submittedName>
        <fullName evidence="1">Uncharacterized protein</fullName>
    </submittedName>
</protein>
<evidence type="ECO:0000313" key="1">
    <source>
        <dbReference type="EMBL" id="RNA18020.1"/>
    </source>
</evidence>
<comment type="caution">
    <text evidence="1">The sequence shown here is derived from an EMBL/GenBank/DDBJ whole genome shotgun (WGS) entry which is preliminary data.</text>
</comment>
<organism evidence="1 2">
    <name type="scientific">Brachionus plicatilis</name>
    <name type="common">Marine rotifer</name>
    <name type="synonym">Brachionus muelleri</name>
    <dbReference type="NCBI Taxonomy" id="10195"/>
    <lineage>
        <taxon>Eukaryota</taxon>
        <taxon>Metazoa</taxon>
        <taxon>Spiralia</taxon>
        <taxon>Gnathifera</taxon>
        <taxon>Rotifera</taxon>
        <taxon>Eurotatoria</taxon>
        <taxon>Monogononta</taxon>
        <taxon>Pseudotrocha</taxon>
        <taxon>Ploima</taxon>
        <taxon>Brachionidae</taxon>
        <taxon>Brachionus</taxon>
    </lineage>
</organism>
<name>A0A3M7R337_BRAPC</name>
<dbReference type="AlphaFoldDB" id="A0A3M7R337"/>